<dbReference type="InterPro" id="IPR000531">
    <property type="entry name" value="Beta-barrel_TonB"/>
</dbReference>
<evidence type="ECO:0000256" key="8">
    <source>
        <dbReference type="ARBA" id="ARBA00023065"/>
    </source>
</evidence>
<organism evidence="19 20">
    <name type="scientific">Sphingomonas melonis</name>
    <dbReference type="NCBI Taxonomy" id="152682"/>
    <lineage>
        <taxon>Bacteria</taxon>
        <taxon>Pseudomonadati</taxon>
        <taxon>Pseudomonadota</taxon>
        <taxon>Alphaproteobacteria</taxon>
        <taxon>Sphingomonadales</taxon>
        <taxon>Sphingomonadaceae</taxon>
        <taxon>Sphingomonas</taxon>
    </lineage>
</organism>
<evidence type="ECO:0000256" key="6">
    <source>
        <dbReference type="ARBA" id="ARBA00022729"/>
    </source>
</evidence>
<dbReference type="GO" id="GO:0009279">
    <property type="term" value="C:cell outer membrane"/>
    <property type="evidence" value="ECO:0007669"/>
    <property type="project" value="UniProtKB-SubCell"/>
</dbReference>
<dbReference type="Gene3D" id="2.170.130.10">
    <property type="entry name" value="TonB-dependent receptor, plug domain"/>
    <property type="match status" value="1"/>
</dbReference>
<dbReference type="Gene3D" id="2.40.170.20">
    <property type="entry name" value="TonB-dependent receptor, beta-barrel domain"/>
    <property type="match status" value="1"/>
</dbReference>
<evidence type="ECO:0000256" key="5">
    <source>
        <dbReference type="ARBA" id="ARBA00022692"/>
    </source>
</evidence>
<evidence type="ECO:0000256" key="12">
    <source>
        <dbReference type="PROSITE-ProRule" id="PRU01360"/>
    </source>
</evidence>
<dbReference type="InterPro" id="IPR010917">
    <property type="entry name" value="TonB_rcpt_CS"/>
</dbReference>
<keyword evidence="5 12" id="KW-0812">Transmembrane</keyword>
<dbReference type="InterPro" id="IPR012910">
    <property type="entry name" value="Plug_dom"/>
</dbReference>
<dbReference type="InterPro" id="IPR037066">
    <property type="entry name" value="Plug_dom_sf"/>
</dbReference>
<dbReference type="InterPro" id="IPR039426">
    <property type="entry name" value="TonB-dep_rcpt-like"/>
</dbReference>
<dbReference type="PROSITE" id="PS52016">
    <property type="entry name" value="TONB_DEPENDENT_REC_3"/>
    <property type="match status" value="1"/>
</dbReference>
<accession>A0A7Y9FPJ0</accession>
<evidence type="ECO:0000259" key="17">
    <source>
        <dbReference type="Pfam" id="PF00593"/>
    </source>
</evidence>
<gene>
    <name evidence="19" type="ORF">HD841_001721</name>
</gene>
<keyword evidence="3 12" id="KW-1134">Transmembrane beta strand</keyword>
<dbReference type="AlphaFoldDB" id="A0A7Y9FPJ0"/>
<evidence type="ECO:0000313" key="20">
    <source>
        <dbReference type="Proteomes" id="UP000517753"/>
    </source>
</evidence>
<dbReference type="RefSeq" id="WP_179508430.1">
    <property type="nucleotide sequence ID" value="NZ_JACCBY010000002.1"/>
</dbReference>
<keyword evidence="4" id="KW-0410">Iron transport</keyword>
<reference evidence="19 20" key="2">
    <citation type="submission" date="2020-08" db="EMBL/GenBank/DDBJ databases">
        <title>The Agave Microbiome: Exploring the role of microbial communities in plant adaptations to desert environments.</title>
        <authorList>
            <person name="Partida-Martinez L.P."/>
        </authorList>
    </citation>
    <scope>NUCLEOTIDE SEQUENCE [LARGE SCALE GENOMIC DNA]</scope>
    <source>
        <strain evidence="19 20">AS2.3</strain>
    </source>
</reference>
<feature type="region of interest" description="Disordered" evidence="15">
    <location>
        <begin position="42"/>
        <end position="62"/>
    </location>
</feature>
<dbReference type="PANTHER" id="PTHR32552:SF89">
    <property type="entry name" value="CATECHOLATE SIDEROPHORE RECEPTOR FIU"/>
    <property type="match status" value="1"/>
</dbReference>
<keyword evidence="20" id="KW-1185">Reference proteome</keyword>
<evidence type="ECO:0000256" key="2">
    <source>
        <dbReference type="ARBA" id="ARBA00022448"/>
    </source>
</evidence>
<feature type="chain" id="PRO_5030784072" description="TonB-dependent receptor" evidence="16">
    <location>
        <begin position="33"/>
        <end position="816"/>
    </location>
</feature>
<keyword evidence="11 12" id="KW-0998">Cell outer membrane</keyword>
<feature type="compositionally biased region" description="Low complexity" evidence="15">
    <location>
        <begin position="42"/>
        <end position="58"/>
    </location>
</feature>
<keyword evidence="10 12" id="KW-0472">Membrane</keyword>
<dbReference type="EMBL" id="JACCBY010000002">
    <property type="protein sequence ID" value="NYD89941.1"/>
    <property type="molecule type" value="Genomic_DNA"/>
</dbReference>
<dbReference type="SUPFAM" id="SSF56935">
    <property type="entry name" value="Porins"/>
    <property type="match status" value="1"/>
</dbReference>
<keyword evidence="7" id="KW-0408">Iron</keyword>
<evidence type="ECO:0000256" key="3">
    <source>
        <dbReference type="ARBA" id="ARBA00022452"/>
    </source>
</evidence>
<evidence type="ECO:0000259" key="18">
    <source>
        <dbReference type="Pfam" id="PF07715"/>
    </source>
</evidence>
<dbReference type="PANTHER" id="PTHR32552">
    <property type="entry name" value="FERRICHROME IRON RECEPTOR-RELATED"/>
    <property type="match status" value="1"/>
</dbReference>
<evidence type="ECO:0000256" key="14">
    <source>
        <dbReference type="RuleBase" id="RU003357"/>
    </source>
</evidence>
<dbReference type="GO" id="GO:0015344">
    <property type="term" value="F:siderophore uptake transmembrane transporter activity"/>
    <property type="evidence" value="ECO:0007669"/>
    <property type="project" value="TreeGrafter"/>
</dbReference>
<feature type="short sequence motif" description="TonB C-terminal box" evidence="13">
    <location>
        <begin position="799"/>
        <end position="816"/>
    </location>
</feature>
<feature type="domain" description="TonB-dependent receptor-like beta-barrel" evidence="17">
    <location>
        <begin position="300"/>
        <end position="780"/>
    </location>
</feature>
<evidence type="ECO:0000256" key="7">
    <source>
        <dbReference type="ARBA" id="ARBA00023004"/>
    </source>
</evidence>
<feature type="domain" description="TonB-dependent receptor plug" evidence="18">
    <location>
        <begin position="72"/>
        <end position="182"/>
    </location>
</feature>
<evidence type="ECO:0000256" key="4">
    <source>
        <dbReference type="ARBA" id="ARBA00022496"/>
    </source>
</evidence>
<dbReference type="Proteomes" id="UP000517753">
    <property type="component" value="Unassembled WGS sequence"/>
</dbReference>
<reference evidence="19 20" key="1">
    <citation type="submission" date="2020-07" db="EMBL/GenBank/DDBJ databases">
        <authorList>
            <person name="Partida-Martinez L."/>
            <person name="Huntemann M."/>
            <person name="Clum A."/>
            <person name="Wang J."/>
            <person name="Palaniappan K."/>
            <person name="Ritter S."/>
            <person name="Chen I.-M."/>
            <person name="Stamatis D."/>
            <person name="Reddy T."/>
            <person name="O'Malley R."/>
            <person name="Daum C."/>
            <person name="Shapiro N."/>
            <person name="Ivanova N."/>
            <person name="Kyrpides N."/>
            <person name="Woyke T."/>
        </authorList>
    </citation>
    <scope>NUCLEOTIDE SEQUENCE [LARGE SCALE GENOMIC DNA]</scope>
    <source>
        <strain evidence="19 20">AS2.3</strain>
    </source>
</reference>
<keyword evidence="8" id="KW-0406">Ion transport</keyword>
<dbReference type="InterPro" id="IPR036942">
    <property type="entry name" value="Beta-barrel_TonB_sf"/>
</dbReference>
<evidence type="ECO:0000256" key="15">
    <source>
        <dbReference type="SAM" id="MobiDB-lite"/>
    </source>
</evidence>
<dbReference type="Pfam" id="PF00593">
    <property type="entry name" value="TonB_dep_Rec_b-barrel"/>
    <property type="match status" value="1"/>
</dbReference>
<sequence>MPIPSTAARRRRGALLFAVSLAALGQAGTAVAQTTAAPEAAGADNAAQQGAAPATAQQGNDDSGVVVVTAARTTRSAVTIDGAEMQKVLPGVNPVKAIQTLPGVQFETADPWGNNEQNISLIVHGFNQNQLGFTLDGVPLGDQSYGNYNGLSPQRAVISEDVGSVRLTSGAADLATASASNLGGGLETYTGQPSARAGLRFAQTLGSYNAQRTYLRIDSGDAEAFGGTNSGYLSIVRQKARAWEFRANQGGWQANAKFVHKGEHGTLTGYAALSDKAEPNQDSVAHNAGGLEPYYRSLLYPDWQAALRYVDADGKPPADNPNNYSNYYGDAQRTDYLFYVKYDYRFSDAVTFSNQVYGHHDEGQGQIVGPVSAAGLPTMFAVYFPGQNLKTVFGNSGYALRTTEYGIDRKGWLSRLAITAGDHEIGLGGWYEHNRNTIFRNWYAVPVDAPPPSPYEWADPALLKLTQYASVAKYDVVQLHLQDRWHVTPSLTIEAGFKSSLQFADGRVPVQPLPGAIAYTGGRPTRYPEGRINTRKWFLPAIGAAWDVTPDDQIFGHVQQNVRHFQASIAGALSPYNVGSQELFDAIKQTTQPETSWTYEAGVRTRHHVDAGPLTGVEAQISAYHVDFSNRLLPISSTQVIGSVLGGATILQNVGAVRTNGIDAAATLRFGPSVSLYNALSYNRSRYADDYKSGTALVRTAGKDVPNVARWLNKTVLTLNAGPFETQVIGDYVGPRFATYTNDQSVPGRVLLNLQASYTLPPTVVSGLHNLRLSVNITNVTNRKGIYEIIVAAPAQTYNSYAQPPRMAFFTLSGGF</sequence>
<keyword evidence="6 16" id="KW-0732">Signal</keyword>
<keyword evidence="9 14" id="KW-0798">TonB box</keyword>
<dbReference type="PROSITE" id="PS01156">
    <property type="entry name" value="TONB_DEPENDENT_REC_2"/>
    <property type="match status" value="1"/>
</dbReference>
<evidence type="ECO:0008006" key="21">
    <source>
        <dbReference type="Google" id="ProtNLM"/>
    </source>
</evidence>
<evidence type="ECO:0000313" key="19">
    <source>
        <dbReference type="EMBL" id="NYD89941.1"/>
    </source>
</evidence>
<comment type="similarity">
    <text evidence="12 14">Belongs to the TonB-dependent receptor family.</text>
</comment>
<comment type="subcellular location">
    <subcellularLocation>
        <location evidence="1 12">Cell outer membrane</location>
        <topology evidence="1 12">Multi-pass membrane protein</topology>
    </subcellularLocation>
</comment>
<name>A0A7Y9FPJ0_9SPHN</name>
<evidence type="ECO:0000256" key="16">
    <source>
        <dbReference type="SAM" id="SignalP"/>
    </source>
</evidence>
<comment type="caution">
    <text evidence="19">The sequence shown here is derived from an EMBL/GenBank/DDBJ whole genome shotgun (WGS) entry which is preliminary data.</text>
</comment>
<feature type="signal peptide" evidence="16">
    <location>
        <begin position="1"/>
        <end position="32"/>
    </location>
</feature>
<evidence type="ECO:0000256" key="11">
    <source>
        <dbReference type="ARBA" id="ARBA00023237"/>
    </source>
</evidence>
<evidence type="ECO:0000256" key="10">
    <source>
        <dbReference type="ARBA" id="ARBA00023136"/>
    </source>
</evidence>
<evidence type="ECO:0000256" key="1">
    <source>
        <dbReference type="ARBA" id="ARBA00004571"/>
    </source>
</evidence>
<dbReference type="Pfam" id="PF07715">
    <property type="entry name" value="Plug"/>
    <property type="match status" value="1"/>
</dbReference>
<keyword evidence="2 12" id="KW-0813">Transport</keyword>
<protein>
    <recommendedName>
        <fullName evidence="21">TonB-dependent receptor</fullName>
    </recommendedName>
</protein>
<evidence type="ECO:0000256" key="9">
    <source>
        <dbReference type="ARBA" id="ARBA00023077"/>
    </source>
</evidence>
<proteinExistence type="inferred from homology"/>
<evidence type="ECO:0000256" key="13">
    <source>
        <dbReference type="PROSITE-ProRule" id="PRU10144"/>
    </source>
</evidence>